<dbReference type="InterPro" id="IPR050682">
    <property type="entry name" value="ModA/WtpA"/>
</dbReference>
<dbReference type="PANTHER" id="PTHR30632">
    <property type="entry name" value="MOLYBDATE-BINDING PERIPLASMIC PROTEIN"/>
    <property type="match status" value="1"/>
</dbReference>
<name>A0A9J6ZPY5_9BACT</name>
<proteinExistence type="predicted"/>
<dbReference type="GO" id="GO:0030973">
    <property type="term" value="F:molybdate ion binding"/>
    <property type="evidence" value="ECO:0007669"/>
    <property type="project" value="TreeGrafter"/>
</dbReference>
<organism evidence="1 2">
    <name type="scientific">Xiashengella succiniciproducens</name>
    <dbReference type="NCBI Taxonomy" id="2949635"/>
    <lineage>
        <taxon>Bacteria</taxon>
        <taxon>Pseudomonadati</taxon>
        <taxon>Bacteroidota</taxon>
        <taxon>Bacteroidia</taxon>
        <taxon>Marinilabiliales</taxon>
        <taxon>Marinilabiliaceae</taxon>
        <taxon>Xiashengella</taxon>
    </lineage>
</organism>
<dbReference type="EMBL" id="CP098400">
    <property type="protein sequence ID" value="URW79683.1"/>
    <property type="molecule type" value="Genomic_DNA"/>
</dbReference>
<reference evidence="1" key="1">
    <citation type="submission" date="2022-05" db="EMBL/GenBank/DDBJ databases">
        <authorList>
            <person name="Sun X."/>
        </authorList>
    </citation>
    <scope>NUCLEOTIDE SEQUENCE</scope>
    <source>
        <strain evidence="1">Ai-910</strain>
    </source>
</reference>
<dbReference type="Gene3D" id="3.40.190.10">
    <property type="entry name" value="Periplasmic binding protein-like II"/>
    <property type="match status" value="2"/>
</dbReference>
<sequence length="292" mass="32378">MDKALRCIISKLFAGLIITVLIFCIHACGTKNKESDRQAQETRVPELVLYCENGVSAPLDSICKQFERMYKCRITIQNGNIRNLVSIIADTQTGDLFIPDIRSGFDILREIQPNIIGDSLYIGTNTLVFIVPKGNPEGFNGDIISMQDEKYAVIIANPETSSLGSVTRQILSTAGVYSEVLNNSIALSVDNRGIIRRIHNGEASLGLDWISSFYYNGNIGKVDTVHLSIPDTRYDVYASVLKTSRYPGLAHTFLSMLNSPVGADIFRLHGIYRKSQLELQSNLIPEDGKSRN</sequence>
<dbReference type="Pfam" id="PF13531">
    <property type="entry name" value="SBP_bac_11"/>
    <property type="match status" value="1"/>
</dbReference>
<dbReference type="AlphaFoldDB" id="A0A9J6ZPY5"/>
<reference evidence="1" key="2">
    <citation type="submission" date="2022-06" db="EMBL/GenBank/DDBJ databases">
        <title>Xiashengella guii gen. nov. sp. nov., a bacterium isolated form anaerobic digestion tank.</title>
        <authorList>
            <person name="Huang H."/>
        </authorList>
    </citation>
    <scope>NUCLEOTIDE SEQUENCE</scope>
    <source>
        <strain evidence="1">Ai-910</strain>
    </source>
</reference>
<evidence type="ECO:0000313" key="1">
    <source>
        <dbReference type="EMBL" id="URW79683.1"/>
    </source>
</evidence>
<dbReference type="Proteomes" id="UP001056426">
    <property type="component" value="Chromosome"/>
</dbReference>
<dbReference type="PANTHER" id="PTHR30632:SF0">
    <property type="entry name" value="SULFATE-BINDING PROTEIN"/>
    <property type="match status" value="1"/>
</dbReference>
<keyword evidence="2" id="KW-1185">Reference proteome</keyword>
<dbReference type="GO" id="GO:0015689">
    <property type="term" value="P:molybdate ion transport"/>
    <property type="evidence" value="ECO:0007669"/>
    <property type="project" value="TreeGrafter"/>
</dbReference>
<accession>A0A9J6ZPY5</accession>
<protein>
    <submittedName>
        <fullName evidence="1">Substrate-binding domain-containing protein</fullName>
    </submittedName>
</protein>
<dbReference type="RefSeq" id="WP_250723730.1">
    <property type="nucleotide sequence ID" value="NZ_CP098400.1"/>
</dbReference>
<gene>
    <name evidence="1" type="ORF">M9189_12590</name>
</gene>
<dbReference type="KEGG" id="alkq:M9189_12590"/>
<evidence type="ECO:0000313" key="2">
    <source>
        <dbReference type="Proteomes" id="UP001056426"/>
    </source>
</evidence>
<dbReference type="SUPFAM" id="SSF53850">
    <property type="entry name" value="Periplasmic binding protein-like II"/>
    <property type="match status" value="1"/>
</dbReference>